<sequence length="185" mass="21599">MNRARLMYVINNLRREVNQNFSKALSDWYVTKVSMTTDHIADRFLDRSASVKKDFAIYSEILNSLAKHYSCNVLYYAVKAKNEGMQEVIAYRRINGKVFACAFTVQMFENMDDSVAHEKPVIAVRFRTVIPEYTLSLNTRNAIHVNYIAPKIKFEYDGYRRVMSRLDRLIASKDCPPQLHMLKNI</sequence>
<reference evidence="2" key="1">
    <citation type="submission" date="2018-08" db="EMBL/GenBank/DDBJ databases">
        <title>Complete Genome of Citrobacter freundii Myophage Maroon.</title>
        <authorList>
            <person name="McDermott J.R."/>
            <person name="Shao Q."/>
            <person name="O'Leary C."/>
            <person name="Liu M."/>
        </authorList>
    </citation>
    <scope>NUCLEOTIDE SEQUENCE [LARGE SCALE GENOMIC DNA]</scope>
</reference>
<evidence type="ECO:0000313" key="2">
    <source>
        <dbReference type="Proteomes" id="UP000278462"/>
    </source>
</evidence>
<accession>A0A3B8DX06</accession>
<evidence type="ECO:0000313" key="1">
    <source>
        <dbReference type="EMBL" id="AYJ73048.1"/>
    </source>
</evidence>
<organism evidence="1 2">
    <name type="scientific">Citrobacter phage Maroon</name>
    <dbReference type="NCBI Taxonomy" id="2315469"/>
    <lineage>
        <taxon>Viruses</taxon>
        <taxon>Duplodnaviria</taxon>
        <taxon>Heunggongvirae</taxon>
        <taxon>Uroviricota</taxon>
        <taxon>Caudoviricetes</taxon>
        <taxon>Pantevenvirales</taxon>
        <taxon>Straboviridae</taxon>
        <taxon>Pseudotevenvirus</taxon>
        <taxon>Pseudotevenvirus margaery</taxon>
    </lineage>
</organism>
<dbReference type="EMBL" id="MH823906">
    <property type="protein sequence ID" value="AYJ73048.1"/>
    <property type="molecule type" value="Genomic_DNA"/>
</dbReference>
<dbReference type="Proteomes" id="UP000278462">
    <property type="component" value="Segment"/>
</dbReference>
<protein>
    <submittedName>
        <fullName evidence="1">Uncharacterized protein</fullName>
    </submittedName>
</protein>
<name>A0A3B8DX06_9CAUD</name>
<gene>
    <name evidence="1" type="ORF">CPT_Maroon_185</name>
</gene>
<proteinExistence type="predicted"/>